<sequence>MEYLQREFAQMMKNKKFKFHPRCQKLGVVHVCFADDLLMFCRADLQSLRLLRQTFQKFSEASGLQANAEKSATYLAGVSANQKQDILQELEFPESTLPFKYLGSTFGIEETFNHTMLASSGEDYSKNQLLDNKSFILCRACTTDQVSYIWHIVIVGTDLLTTKEGDEDGRSYMQIFLWTGSSTISKKALVSWDKVCLPQGAGGLNVLNLVVWNRAAVAKHFWAVAKKKDCLWIKWIHTFYIKHHTL</sequence>
<feature type="domain" description="Reverse transcriptase" evidence="1">
    <location>
        <begin position="1"/>
        <end position="106"/>
    </location>
</feature>
<protein>
    <recommendedName>
        <fullName evidence="1">Reverse transcriptase domain-containing protein</fullName>
    </recommendedName>
</protein>
<accession>A0A1S4BYY1</accession>
<dbReference type="PaxDb" id="4097-A0A1S4BYY1"/>
<dbReference type="PROSITE" id="PS50878">
    <property type="entry name" value="RT_POL"/>
    <property type="match status" value="1"/>
</dbReference>
<dbReference type="InterPro" id="IPR000477">
    <property type="entry name" value="RT_dom"/>
</dbReference>
<name>A0A1S4BYY1_TOBAC</name>
<dbReference type="PANTHER" id="PTHR33116:SF66">
    <property type="entry name" value="REVERSE TRANSCRIPTASE ZINC-BINDING DOMAIN-CONTAINING PROTEIN"/>
    <property type="match status" value="1"/>
</dbReference>
<dbReference type="OrthoDB" id="1938246at2759"/>
<organism evidence="2">
    <name type="scientific">Nicotiana tabacum</name>
    <name type="common">Common tobacco</name>
    <dbReference type="NCBI Taxonomy" id="4097"/>
    <lineage>
        <taxon>Eukaryota</taxon>
        <taxon>Viridiplantae</taxon>
        <taxon>Streptophyta</taxon>
        <taxon>Embryophyta</taxon>
        <taxon>Tracheophyta</taxon>
        <taxon>Spermatophyta</taxon>
        <taxon>Magnoliopsida</taxon>
        <taxon>eudicotyledons</taxon>
        <taxon>Gunneridae</taxon>
        <taxon>Pentapetalae</taxon>
        <taxon>asterids</taxon>
        <taxon>lamiids</taxon>
        <taxon>Solanales</taxon>
        <taxon>Solanaceae</taxon>
        <taxon>Nicotianoideae</taxon>
        <taxon>Nicotianeae</taxon>
        <taxon>Nicotiana</taxon>
    </lineage>
</organism>
<dbReference type="PANTHER" id="PTHR33116">
    <property type="entry name" value="REVERSE TRANSCRIPTASE ZINC-BINDING DOMAIN-CONTAINING PROTEIN-RELATED-RELATED"/>
    <property type="match status" value="1"/>
</dbReference>
<evidence type="ECO:0000259" key="1">
    <source>
        <dbReference type="PROSITE" id="PS50878"/>
    </source>
</evidence>
<dbReference type="Pfam" id="PF00078">
    <property type="entry name" value="RVT_1"/>
    <property type="match status" value="1"/>
</dbReference>
<gene>
    <name evidence="2" type="primary">LOC107813308</name>
</gene>
<reference evidence="2" key="1">
    <citation type="submission" date="2025-08" db="UniProtKB">
        <authorList>
            <consortium name="RefSeq"/>
        </authorList>
    </citation>
    <scope>IDENTIFICATION</scope>
</reference>
<evidence type="ECO:0000313" key="2">
    <source>
        <dbReference type="RefSeq" id="XP_016494043.1"/>
    </source>
</evidence>
<dbReference type="RefSeq" id="XP_016494043.1">
    <property type="nucleotide sequence ID" value="XM_016638557.1"/>
</dbReference>
<proteinExistence type="predicted"/>
<dbReference type="AlphaFoldDB" id="A0A1S4BYY1"/>
<dbReference type="KEGG" id="nta:107813308"/>